<protein>
    <submittedName>
        <fullName evidence="2">Uncharacterized protein</fullName>
    </submittedName>
</protein>
<dbReference type="RefSeq" id="XP_046056129.1">
    <property type="nucleotide sequence ID" value="XM_046198346.1"/>
</dbReference>
<gene>
    <name evidence="2" type="ORF">BKA55DRAFT_682451</name>
</gene>
<dbReference type="AlphaFoldDB" id="A0A9P9R7N5"/>
<dbReference type="EMBL" id="JAGMUX010000001">
    <property type="protein sequence ID" value="KAH7269361.1"/>
    <property type="molecule type" value="Genomic_DNA"/>
</dbReference>
<organism evidence="2 3">
    <name type="scientific">Fusarium redolens</name>
    <dbReference type="NCBI Taxonomy" id="48865"/>
    <lineage>
        <taxon>Eukaryota</taxon>
        <taxon>Fungi</taxon>
        <taxon>Dikarya</taxon>
        <taxon>Ascomycota</taxon>
        <taxon>Pezizomycotina</taxon>
        <taxon>Sordariomycetes</taxon>
        <taxon>Hypocreomycetidae</taxon>
        <taxon>Hypocreales</taxon>
        <taxon>Nectriaceae</taxon>
        <taxon>Fusarium</taxon>
        <taxon>Fusarium redolens species complex</taxon>
    </lineage>
</organism>
<dbReference type="Proteomes" id="UP000720189">
    <property type="component" value="Unassembled WGS sequence"/>
</dbReference>
<feature type="region of interest" description="Disordered" evidence="1">
    <location>
        <begin position="29"/>
        <end position="53"/>
    </location>
</feature>
<evidence type="ECO:0000256" key="1">
    <source>
        <dbReference type="SAM" id="MobiDB-lite"/>
    </source>
</evidence>
<name>A0A9P9R7N5_FUSRE</name>
<dbReference type="OrthoDB" id="5422613at2759"/>
<keyword evidence="3" id="KW-1185">Reference proteome</keyword>
<dbReference type="PANTHER" id="PTHR38167:SF1">
    <property type="entry name" value="C2H2-TYPE DOMAIN-CONTAINING PROTEIN"/>
    <property type="match status" value="1"/>
</dbReference>
<dbReference type="GeneID" id="70228300"/>
<sequence>MPPYTVEDLVSASEQKIGAVLRALCQDEDTRSRAPDHYNSLQATPELSDGRKRKAEDEMRICGQCKKEFNKHENTVFILVRVMYADEEAEAWDDHGGSLEDVETDEYREEFPDAFLWDCCDKGGTEEGCTHGKHEAQPI</sequence>
<reference evidence="2" key="1">
    <citation type="journal article" date="2021" name="Nat. Commun.">
        <title>Genetic determinants of endophytism in the Arabidopsis root mycobiome.</title>
        <authorList>
            <person name="Mesny F."/>
            <person name="Miyauchi S."/>
            <person name="Thiergart T."/>
            <person name="Pickel B."/>
            <person name="Atanasova L."/>
            <person name="Karlsson M."/>
            <person name="Huettel B."/>
            <person name="Barry K.W."/>
            <person name="Haridas S."/>
            <person name="Chen C."/>
            <person name="Bauer D."/>
            <person name="Andreopoulos W."/>
            <person name="Pangilinan J."/>
            <person name="LaButti K."/>
            <person name="Riley R."/>
            <person name="Lipzen A."/>
            <person name="Clum A."/>
            <person name="Drula E."/>
            <person name="Henrissat B."/>
            <person name="Kohler A."/>
            <person name="Grigoriev I.V."/>
            <person name="Martin F.M."/>
            <person name="Hacquard S."/>
        </authorList>
    </citation>
    <scope>NUCLEOTIDE SEQUENCE</scope>
    <source>
        <strain evidence="2">MPI-CAGE-AT-0023</strain>
    </source>
</reference>
<dbReference type="PANTHER" id="PTHR38167">
    <property type="entry name" value="C2H2-TYPE DOMAIN-CONTAINING PROTEIN"/>
    <property type="match status" value="1"/>
</dbReference>
<comment type="caution">
    <text evidence="2">The sequence shown here is derived from an EMBL/GenBank/DDBJ whole genome shotgun (WGS) entry which is preliminary data.</text>
</comment>
<accession>A0A9P9R7N5</accession>
<proteinExistence type="predicted"/>
<evidence type="ECO:0000313" key="2">
    <source>
        <dbReference type="EMBL" id="KAH7269361.1"/>
    </source>
</evidence>
<evidence type="ECO:0000313" key="3">
    <source>
        <dbReference type="Proteomes" id="UP000720189"/>
    </source>
</evidence>